<dbReference type="Proteomes" id="UP000288216">
    <property type="component" value="Unassembled WGS sequence"/>
</dbReference>
<sequence>MASLGAIHANILVTLLLMPLLFVISANGDGGLGDVVIDPAAVGTCHGVGDEVIPEKSAAFMNPESKMELQCISLIPLKNAIESKRKSYGYIKVTWMINGLDC</sequence>
<protein>
    <submittedName>
        <fullName evidence="2">Uncharacterized protein</fullName>
    </submittedName>
</protein>
<comment type="caution">
    <text evidence="2">The sequence shown here is derived from an EMBL/GenBank/DDBJ whole genome shotgun (WGS) entry which is preliminary data.</text>
</comment>
<gene>
    <name evidence="2" type="ORF">scyTo_0007271</name>
</gene>
<dbReference type="AlphaFoldDB" id="A0A401NP99"/>
<evidence type="ECO:0000313" key="2">
    <source>
        <dbReference type="EMBL" id="GCB62710.1"/>
    </source>
</evidence>
<keyword evidence="1" id="KW-0732">Signal</keyword>
<evidence type="ECO:0000313" key="3">
    <source>
        <dbReference type="Proteomes" id="UP000288216"/>
    </source>
</evidence>
<keyword evidence="3" id="KW-1185">Reference proteome</keyword>
<organism evidence="2 3">
    <name type="scientific">Scyliorhinus torazame</name>
    <name type="common">Cloudy catshark</name>
    <name type="synonym">Catulus torazame</name>
    <dbReference type="NCBI Taxonomy" id="75743"/>
    <lineage>
        <taxon>Eukaryota</taxon>
        <taxon>Metazoa</taxon>
        <taxon>Chordata</taxon>
        <taxon>Craniata</taxon>
        <taxon>Vertebrata</taxon>
        <taxon>Chondrichthyes</taxon>
        <taxon>Elasmobranchii</taxon>
        <taxon>Galeomorphii</taxon>
        <taxon>Galeoidea</taxon>
        <taxon>Carcharhiniformes</taxon>
        <taxon>Scyliorhinidae</taxon>
        <taxon>Scyliorhinus</taxon>
    </lineage>
</organism>
<feature type="chain" id="PRO_5019065040" evidence="1">
    <location>
        <begin position="29"/>
        <end position="102"/>
    </location>
</feature>
<dbReference type="EMBL" id="BFAA01002600">
    <property type="protein sequence ID" value="GCB62710.1"/>
    <property type="molecule type" value="Genomic_DNA"/>
</dbReference>
<feature type="signal peptide" evidence="1">
    <location>
        <begin position="1"/>
        <end position="28"/>
    </location>
</feature>
<evidence type="ECO:0000256" key="1">
    <source>
        <dbReference type="SAM" id="SignalP"/>
    </source>
</evidence>
<name>A0A401NP99_SCYTO</name>
<proteinExistence type="predicted"/>
<accession>A0A401NP99</accession>
<reference evidence="2 3" key="1">
    <citation type="journal article" date="2018" name="Nat. Ecol. Evol.">
        <title>Shark genomes provide insights into elasmobranch evolution and the origin of vertebrates.</title>
        <authorList>
            <person name="Hara Y"/>
            <person name="Yamaguchi K"/>
            <person name="Onimaru K"/>
            <person name="Kadota M"/>
            <person name="Koyanagi M"/>
            <person name="Keeley SD"/>
            <person name="Tatsumi K"/>
            <person name="Tanaka K"/>
            <person name="Motone F"/>
            <person name="Kageyama Y"/>
            <person name="Nozu R"/>
            <person name="Adachi N"/>
            <person name="Nishimura O"/>
            <person name="Nakagawa R"/>
            <person name="Tanegashima C"/>
            <person name="Kiyatake I"/>
            <person name="Matsumoto R"/>
            <person name="Murakumo K"/>
            <person name="Nishida K"/>
            <person name="Terakita A"/>
            <person name="Kuratani S"/>
            <person name="Sato K"/>
            <person name="Hyodo S Kuraku.S."/>
        </authorList>
    </citation>
    <scope>NUCLEOTIDE SEQUENCE [LARGE SCALE GENOMIC DNA]</scope>
</reference>